<keyword evidence="1" id="KW-0812">Transmembrane</keyword>
<keyword evidence="3" id="KW-1185">Reference proteome</keyword>
<proteinExistence type="predicted"/>
<protein>
    <submittedName>
        <fullName evidence="2">DUF1049 domain-containing protein</fullName>
    </submittedName>
</protein>
<keyword evidence="1" id="KW-0472">Membrane</keyword>
<feature type="transmembrane region" description="Helical" evidence="1">
    <location>
        <begin position="38"/>
        <end position="60"/>
    </location>
</feature>
<reference evidence="2" key="1">
    <citation type="submission" date="2019-11" db="EMBL/GenBank/DDBJ databases">
        <title>Description of new Acetobacter species.</title>
        <authorList>
            <person name="Cleenwerck I."/>
            <person name="Sombolestani A.S."/>
        </authorList>
    </citation>
    <scope>NUCLEOTIDE SEQUENCE</scope>
    <source>
        <strain evidence="2">LMG 1626</strain>
    </source>
</reference>
<dbReference type="EMBL" id="WOTH01000011">
    <property type="protein sequence ID" value="NHO53728.1"/>
    <property type="molecule type" value="Genomic_DNA"/>
</dbReference>
<sequence>MIRLILLVPLLLVVILFAASNQESTQMWLLTYSWSSSIGVMALLISVISLAMGALCMWFSAFGQGRRARKAEARVKELEGTVAAQVTELNRLRGLVNVDPSVTPHPTAPISPVSTIPPQPIA</sequence>
<accession>A0A967B6D9</accession>
<name>A0A967B6D9_9PROT</name>
<organism evidence="2 3">
    <name type="scientific">Acetobacter estunensis</name>
    <dbReference type="NCBI Taxonomy" id="104097"/>
    <lineage>
        <taxon>Bacteria</taxon>
        <taxon>Pseudomonadati</taxon>
        <taxon>Pseudomonadota</taxon>
        <taxon>Alphaproteobacteria</taxon>
        <taxon>Acetobacterales</taxon>
        <taxon>Acetobacteraceae</taxon>
        <taxon>Acetobacter</taxon>
    </lineage>
</organism>
<gene>
    <name evidence="2" type="ORF">GOB87_07090</name>
</gene>
<dbReference type="Proteomes" id="UP000597459">
    <property type="component" value="Unassembled WGS sequence"/>
</dbReference>
<dbReference type="AlphaFoldDB" id="A0A967B6D9"/>
<keyword evidence="1" id="KW-1133">Transmembrane helix</keyword>
<evidence type="ECO:0000313" key="3">
    <source>
        <dbReference type="Proteomes" id="UP000597459"/>
    </source>
</evidence>
<dbReference type="RefSeq" id="WP_166314327.1">
    <property type="nucleotide sequence ID" value="NZ_WOTH01000011.1"/>
</dbReference>
<comment type="caution">
    <text evidence="2">The sequence shown here is derived from an EMBL/GenBank/DDBJ whole genome shotgun (WGS) entry which is preliminary data.</text>
</comment>
<evidence type="ECO:0000256" key="1">
    <source>
        <dbReference type="SAM" id="Phobius"/>
    </source>
</evidence>
<evidence type="ECO:0000313" key="2">
    <source>
        <dbReference type="EMBL" id="NHO53728.1"/>
    </source>
</evidence>